<dbReference type="Proteomes" id="UP000887578">
    <property type="component" value="Unplaced"/>
</dbReference>
<name>A0A914NXH7_9BILA</name>
<feature type="region of interest" description="Disordered" evidence="1">
    <location>
        <begin position="62"/>
        <end position="92"/>
    </location>
</feature>
<reference evidence="3" key="1">
    <citation type="submission" date="2022-11" db="UniProtKB">
        <authorList>
            <consortium name="WormBaseParasite"/>
        </authorList>
    </citation>
    <scope>IDENTIFICATION</scope>
</reference>
<dbReference type="AlphaFoldDB" id="A0A914NXH7"/>
<accession>A0A914NXH7</accession>
<organism evidence="2 3">
    <name type="scientific">Panagrolaimus davidi</name>
    <dbReference type="NCBI Taxonomy" id="227884"/>
    <lineage>
        <taxon>Eukaryota</taxon>
        <taxon>Metazoa</taxon>
        <taxon>Ecdysozoa</taxon>
        <taxon>Nematoda</taxon>
        <taxon>Chromadorea</taxon>
        <taxon>Rhabditida</taxon>
        <taxon>Tylenchina</taxon>
        <taxon>Panagrolaimomorpha</taxon>
        <taxon>Panagrolaimoidea</taxon>
        <taxon>Panagrolaimidae</taxon>
        <taxon>Panagrolaimus</taxon>
    </lineage>
</organism>
<sequence>MGKGVANIKFYVEKYKEKYEKQFGHVSFNKNYAHDNIKRALESTSVKSDSISAIDRKFQFDIFETDDEEEDDDEDDEDGDNEEDDNELSNCC</sequence>
<keyword evidence="2" id="KW-1185">Reference proteome</keyword>
<dbReference type="WBParaSite" id="PDA_v2.g10096.t1">
    <property type="protein sequence ID" value="PDA_v2.g10096.t1"/>
    <property type="gene ID" value="PDA_v2.g10096"/>
</dbReference>
<evidence type="ECO:0000313" key="3">
    <source>
        <dbReference type="WBParaSite" id="PDA_v2.g10096.t1"/>
    </source>
</evidence>
<protein>
    <submittedName>
        <fullName evidence="3">Uncharacterized protein</fullName>
    </submittedName>
</protein>
<evidence type="ECO:0000256" key="1">
    <source>
        <dbReference type="SAM" id="MobiDB-lite"/>
    </source>
</evidence>
<evidence type="ECO:0000313" key="2">
    <source>
        <dbReference type="Proteomes" id="UP000887578"/>
    </source>
</evidence>
<feature type="compositionally biased region" description="Acidic residues" evidence="1">
    <location>
        <begin position="63"/>
        <end position="92"/>
    </location>
</feature>
<proteinExistence type="predicted"/>